<feature type="domain" description="PPIase cyclophilin-type" evidence="5">
    <location>
        <begin position="6"/>
        <end position="155"/>
    </location>
</feature>
<dbReference type="PROSITE" id="PS50072">
    <property type="entry name" value="CSA_PPIASE_2"/>
    <property type="match status" value="1"/>
</dbReference>
<dbReference type="GO" id="GO:0003755">
    <property type="term" value="F:peptidyl-prolyl cis-trans isomerase activity"/>
    <property type="evidence" value="ECO:0007669"/>
    <property type="project" value="UniProtKB-UniRule"/>
</dbReference>
<evidence type="ECO:0000313" key="7">
    <source>
        <dbReference type="Proteomes" id="UP001177140"/>
    </source>
</evidence>
<sequence>MSVRISTSLGDIDIQLYTDRCPLTTKNFLKLCKIKYFNGCLFHNIQKGFTAHTGDPTGNGSDSIYKFLNSDQDCFLGDETQHSETGSVAMASAAENLNASYFYFTLRDDLDYLIGKNTVFGEIVEGLETLTRINEGYLDEKGKAYENIRIKHTYILDDPFDDPAELSRLILNMSLEGKPLAEVVYTYLYLFFFLVF</sequence>
<dbReference type="Gene3D" id="2.40.100.10">
    <property type="entry name" value="Cyclophilin-like"/>
    <property type="match status" value="1"/>
</dbReference>
<keyword evidence="4" id="KW-0413">Isomerase</keyword>
<protein>
    <recommendedName>
        <fullName evidence="4">Peptidyl-prolyl cis-trans isomerase</fullName>
        <shortName evidence="4">PPIase</shortName>
        <ecNumber evidence="4">5.2.1.8</ecNumber>
    </recommendedName>
</protein>
<dbReference type="PANTHER" id="PTHR45843">
    <property type="entry name" value="PEPTIDYL-PROLYL CIS-TRANS ISOMERASE-LIKE 4"/>
    <property type="match status" value="1"/>
</dbReference>
<dbReference type="AlphaFoldDB" id="A0AA42B5G1"/>
<dbReference type="EC" id="5.2.1.8" evidence="4"/>
<comment type="caution">
    <text evidence="6">The sequence shown here is derived from an EMBL/GenBank/DDBJ whole genome shotgun (WGS) entry which is preliminary data.</text>
</comment>
<keyword evidence="4" id="KW-0697">Rotamase</keyword>
<dbReference type="InterPro" id="IPR002130">
    <property type="entry name" value="Cyclophilin-type_PPIase_dom"/>
</dbReference>
<gene>
    <name evidence="6" type="ORF">MKW94_029341</name>
</gene>
<evidence type="ECO:0000259" key="5">
    <source>
        <dbReference type="PROSITE" id="PS50072"/>
    </source>
</evidence>
<dbReference type="SUPFAM" id="SSF50891">
    <property type="entry name" value="Cyclophilin-like"/>
    <property type="match status" value="1"/>
</dbReference>
<evidence type="ECO:0000313" key="6">
    <source>
        <dbReference type="EMBL" id="MCL7052107.1"/>
    </source>
</evidence>
<dbReference type="InterPro" id="IPR035538">
    <property type="entry name" value="Cyclophilin_PPIL4"/>
</dbReference>
<name>A0AA42B5G1_PAPNU</name>
<evidence type="ECO:0000256" key="1">
    <source>
        <dbReference type="ARBA" id="ARBA00004123"/>
    </source>
</evidence>
<dbReference type="PRINTS" id="PR00153">
    <property type="entry name" value="CSAPPISMRASE"/>
</dbReference>
<organism evidence="6 7">
    <name type="scientific">Papaver nudicaule</name>
    <name type="common">Iceland poppy</name>
    <dbReference type="NCBI Taxonomy" id="74823"/>
    <lineage>
        <taxon>Eukaryota</taxon>
        <taxon>Viridiplantae</taxon>
        <taxon>Streptophyta</taxon>
        <taxon>Embryophyta</taxon>
        <taxon>Tracheophyta</taxon>
        <taxon>Spermatophyta</taxon>
        <taxon>Magnoliopsida</taxon>
        <taxon>Ranunculales</taxon>
        <taxon>Papaveraceae</taxon>
        <taxon>Papaveroideae</taxon>
        <taxon>Papaver</taxon>
    </lineage>
</organism>
<accession>A0AA42B5G1</accession>
<reference evidence="6" key="1">
    <citation type="submission" date="2022-03" db="EMBL/GenBank/DDBJ databases">
        <title>A functionally conserved STORR gene fusion in Papaver species that diverged 16.8 million years ago.</title>
        <authorList>
            <person name="Catania T."/>
        </authorList>
    </citation>
    <scope>NUCLEOTIDE SEQUENCE</scope>
    <source>
        <strain evidence="6">S-191538</strain>
    </source>
</reference>
<dbReference type="Pfam" id="PF00160">
    <property type="entry name" value="Pro_isomerase"/>
    <property type="match status" value="1"/>
</dbReference>
<dbReference type="Proteomes" id="UP001177140">
    <property type="component" value="Unassembled WGS sequence"/>
</dbReference>
<comment type="function">
    <text evidence="4">PPIases accelerate the folding of proteins. It catalyzes the cis-trans isomerization of proline imidic peptide bonds in oligopeptides.</text>
</comment>
<dbReference type="GO" id="GO:0005634">
    <property type="term" value="C:nucleus"/>
    <property type="evidence" value="ECO:0007669"/>
    <property type="project" value="UniProtKB-SubCell"/>
</dbReference>
<comment type="catalytic activity">
    <reaction evidence="4">
        <text>[protein]-peptidylproline (omega=180) = [protein]-peptidylproline (omega=0)</text>
        <dbReference type="Rhea" id="RHEA:16237"/>
        <dbReference type="Rhea" id="RHEA-COMP:10747"/>
        <dbReference type="Rhea" id="RHEA-COMP:10748"/>
        <dbReference type="ChEBI" id="CHEBI:83833"/>
        <dbReference type="ChEBI" id="CHEBI:83834"/>
        <dbReference type="EC" id="5.2.1.8"/>
    </reaction>
</comment>
<comment type="similarity">
    <text evidence="4">Belongs to the cyclophilin-type PPIase family.</text>
</comment>
<comment type="subcellular location">
    <subcellularLocation>
        <location evidence="1">Nucleus</location>
    </subcellularLocation>
</comment>
<keyword evidence="3" id="KW-0539">Nucleus</keyword>
<evidence type="ECO:0000256" key="4">
    <source>
        <dbReference type="RuleBase" id="RU363019"/>
    </source>
</evidence>
<proteinExistence type="inferred from homology"/>
<dbReference type="CDD" id="cd01921">
    <property type="entry name" value="cyclophilin_RRM"/>
    <property type="match status" value="1"/>
</dbReference>
<keyword evidence="7" id="KW-1185">Reference proteome</keyword>
<dbReference type="PANTHER" id="PTHR45843:SF1">
    <property type="entry name" value="PEPTIDYL-PROLYL CIS-TRANS ISOMERASE-LIKE 4"/>
    <property type="match status" value="1"/>
</dbReference>
<dbReference type="InterPro" id="IPR035542">
    <property type="entry name" value="CRIP"/>
</dbReference>
<evidence type="ECO:0000256" key="3">
    <source>
        <dbReference type="ARBA" id="ARBA00023242"/>
    </source>
</evidence>
<keyword evidence="2" id="KW-0694">RNA-binding</keyword>
<evidence type="ECO:0000256" key="2">
    <source>
        <dbReference type="ARBA" id="ARBA00022884"/>
    </source>
</evidence>
<dbReference type="GO" id="GO:0003723">
    <property type="term" value="F:RNA binding"/>
    <property type="evidence" value="ECO:0007669"/>
    <property type="project" value="UniProtKB-KW"/>
</dbReference>
<dbReference type="EMBL" id="JAJJMA010346211">
    <property type="protein sequence ID" value="MCL7052107.1"/>
    <property type="molecule type" value="Genomic_DNA"/>
</dbReference>
<dbReference type="InterPro" id="IPR029000">
    <property type="entry name" value="Cyclophilin-like_dom_sf"/>
</dbReference>